<feature type="region of interest" description="Disordered" evidence="1">
    <location>
        <begin position="1321"/>
        <end position="1363"/>
    </location>
</feature>
<dbReference type="PANTHER" id="PTHR43941">
    <property type="entry name" value="STRUCTURAL MAINTENANCE OF CHROMOSOMES PROTEIN 2"/>
    <property type="match status" value="1"/>
</dbReference>
<feature type="compositionally biased region" description="Polar residues" evidence="1">
    <location>
        <begin position="270"/>
        <end position="281"/>
    </location>
</feature>
<feature type="compositionally biased region" description="Basic and acidic residues" evidence="1">
    <location>
        <begin position="399"/>
        <end position="417"/>
    </location>
</feature>
<feature type="compositionally biased region" description="Basic and acidic residues" evidence="1">
    <location>
        <begin position="232"/>
        <end position="250"/>
    </location>
</feature>
<keyword evidence="4" id="KW-1185">Reference proteome</keyword>
<gene>
    <name evidence="3" type="ORF">LECACI_7A009288</name>
</gene>
<feature type="compositionally biased region" description="Basic and acidic residues" evidence="1">
    <location>
        <begin position="14"/>
        <end position="26"/>
    </location>
</feature>
<feature type="compositionally biased region" description="Polar residues" evidence="1">
    <location>
        <begin position="584"/>
        <end position="600"/>
    </location>
</feature>
<evidence type="ECO:0000256" key="1">
    <source>
        <dbReference type="SAM" id="MobiDB-lite"/>
    </source>
</evidence>
<evidence type="ECO:0000259" key="2">
    <source>
        <dbReference type="PROSITE" id="PS50913"/>
    </source>
</evidence>
<accession>A0AAI8Z800</accession>
<dbReference type="InterPro" id="IPR000237">
    <property type="entry name" value="GRIP_dom"/>
</dbReference>
<comment type="caution">
    <text evidence="3">The sequence shown here is derived from an EMBL/GenBank/DDBJ whole genome shotgun (WGS) entry which is preliminary data.</text>
</comment>
<feature type="region of interest" description="Disordered" evidence="1">
    <location>
        <begin position="1029"/>
        <end position="1092"/>
    </location>
</feature>
<dbReference type="Pfam" id="PF01465">
    <property type="entry name" value="GRIP"/>
    <property type="match status" value="1"/>
</dbReference>
<feature type="region of interest" description="Disordered" evidence="1">
    <location>
        <begin position="1"/>
        <end position="144"/>
    </location>
</feature>
<sequence>MFQRLQKGLNLDFLDGKIAEEQEKQKQQQQQHKSGSSAKRSPSVRRGSGRTGSPSTRPRAGSRLRVADAKVGDGSPAAKGPDPEDFVIGDDLSDMGSSRAPTPLPGKESDGESAEKNVKKGESGIDSNGSSGKGREEAEEEDLPLDVRQKLAKLDTLTARYQDLLRNYRTAHAHVASIEPFEATLREHTPLTSISDPGALVEFLNQRSLQSSMVLDELKKVSEQHKQALKERDELKTKLEEAEKTTKEAFDQAAGLEKGGDDVADRAPVEQNNSGPTNAKETNGDAARSTTNAPVSEDDGAFFSYEDEVSRDTEHNTALERLKAEHAVEVKKQTDYINELSEENVTLTQDYESLRHDMEIKKLDLDAMYNKVRVRADEIAHLENENKNSRNQLKQAQEATEKADAARADAENKHAEQEKRLEILQNLVNRLREQVKIAEDSKRTKEQEFDSLQFEAKRLEAEVNNSSKTIAHLRQAESSLKDARKKAQEVQDERDEAQRLLAAKKGHEQVAASLRSQLKQAIAQRDEAYQTIINCGKCERAEIQKSTADGGKPDGGSGGDGSVQTSSMDTGSAPEPRSRGGSEATISSSLPPGSEAQTPATEAADELAKAGEAKKKKNKKKKPKAKKKSDNETDITSSSASLATSQEVTVEDLLRDPELAPDVLLKAKFGDNPMVPLLAQITNAMKERSEAGDEGEEARRYLEDLNEQLTQNITDKDKILRAKAEEILELQANLAEKTDFLQSTEQDKMQTEQRKKEVASLQATIAEKDTQIKKFQERLHGESALLEQIEELKEEKDSLQESMLEHGTDATNAKHELKETRDRCNKLQEEFDELQREADNRRKKTKDAEAQRDTLNTRCADLESEISTLKNKSVSRDELEGVKEQLASTIKEKQSLQLAKETCEKELEELKSAKGDELDAKNTSLLSDLEALRTRTSELEKELADANQLAQSRYKDLCDVRGHYHEAQVQLKRITDELAELKNVKADLEKSQSSIKRLEARQKDLTSEIAEYKSQASEKDREIVTLKDKVKKGEERSSALEDSYETARKDLEKSESMRNEAQDSREKLQGELKKTQDDLRRSRPRLDELEQQVKKLTDEASSLRDELQLKAAQQASAQSLMDSMRDERNELATQMKEVKDRNESLEEEIADAHRLLSERGREGETMRRLLADVEKRAETTVKEMKEKMDLAIEERDRAEDEASTIGRRKAREIEDLKNKLRDAEREANRAKEAREEAERKEASSKSRQTELQEAATRAQESLNETRKAMAQLQESFDETDRQSRELEKEKLQLRKELQERETRIDKIQASSRTMAEELKTLRSMGNKQRPGSGTPSRSSVDSSRVTSPVPRGNTQAASKDGGPDLGYLRTVLLQFLEQREKKYQMQLVPVLGQLLQFGEEDRNKLMGIVTSR</sequence>
<protein>
    <recommendedName>
        <fullName evidence="2">GRIP domain-containing protein</fullName>
    </recommendedName>
</protein>
<feature type="region of interest" description="Disordered" evidence="1">
    <location>
        <begin position="1187"/>
        <end position="1284"/>
    </location>
</feature>
<feature type="compositionally biased region" description="Acidic residues" evidence="1">
    <location>
        <begin position="83"/>
        <end position="93"/>
    </location>
</feature>
<dbReference type="PANTHER" id="PTHR43941:SF1">
    <property type="entry name" value="STRUCTURAL MAINTENANCE OF CHROMOSOMES PROTEIN 2"/>
    <property type="match status" value="1"/>
</dbReference>
<dbReference type="EMBL" id="CAVMBE010000105">
    <property type="protein sequence ID" value="CAK4034130.1"/>
    <property type="molecule type" value="Genomic_DNA"/>
</dbReference>
<evidence type="ECO:0000313" key="4">
    <source>
        <dbReference type="Proteomes" id="UP001296104"/>
    </source>
</evidence>
<dbReference type="SMART" id="SM00755">
    <property type="entry name" value="Grip"/>
    <property type="match status" value="1"/>
</dbReference>
<feature type="compositionally biased region" description="Polar residues" evidence="1">
    <location>
        <begin position="634"/>
        <end position="648"/>
    </location>
</feature>
<feature type="compositionally biased region" description="Low complexity" evidence="1">
    <location>
        <begin position="1331"/>
        <end position="1351"/>
    </location>
</feature>
<feature type="compositionally biased region" description="Basic and acidic residues" evidence="1">
    <location>
        <begin position="258"/>
        <end position="268"/>
    </location>
</feature>
<name>A0AAI8Z800_9PEZI</name>
<feature type="compositionally biased region" description="Basic residues" evidence="1">
    <location>
        <begin position="614"/>
        <end position="627"/>
    </location>
</feature>
<feature type="compositionally biased region" description="Basic and acidic residues" evidence="1">
    <location>
        <begin position="107"/>
        <end position="123"/>
    </location>
</feature>
<organism evidence="3 4">
    <name type="scientific">Lecanosticta acicola</name>
    <dbReference type="NCBI Taxonomy" id="111012"/>
    <lineage>
        <taxon>Eukaryota</taxon>
        <taxon>Fungi</taxon>
        <taxon>Dikarya</taxon>
        <taxon>Ascomycota</taxon>
        <taxon>Pezizomycotina</taxon>
        <taxon>Dothideomycetes</taxon>
        <taxon>Dothideomycetidae</taxon>
        <taxon>Mycosphaerellales</taxon>
        <taxon>Mycosphaerellaceae</taxon>
        <taxon>Lecanosticta</taxon>
    </lineage>
</organism>
<feature type="compositionally biased region" description="Basic and acidic residues" evidence="1">
    <location>
        <begin position="1187"/>
        <end position="1200"/>
    </location>
</feature>
<proteinExistence type="predicted"/>
<feature type="region of interest" description="Disordered" evidence="1">
    <location>
        <begin position="383"/>
        <end position="417"/>
    </location>
</feature>
<feature type="domain" description="GRIP" evidence="2">
    <location>
        <begin position="1358"/>
        <end position="1408"/>
    </location>
</feature>
<reference evidence="3" key="1">
    <citation type="submission" date="2023-11" db="EMBL/GenBank/DDBJ databases">
        <authorList>
            <person name="Alioto T."/>
            <person name="Alioto T."/>
            <person name="Gomez Garrido J."/>
        </authorList>
    </citation>
    <scope>NUCLEOTIDE SEQUENCE</scope>
</reference>
<feature type="region of interest" description="Disordered" evidence="1">
    <location>
        <begin position="232"/>
        <end position="300"/>
    </location>
</feature>
<dbReference type="Gene3D" id="1.20.5.340">
    <property type="match status" value="1"/>
</dbReference>
<evidence type="ECO:0000313" key="3">
    <source>
        <dbReference type="EMBL" id="CAK4034130.1"/>
    </source>
</evidence>
<feature type="compositionally biased region" description="Basic and acidic residues" evidence="1">
    <location>
        <begin position="1211"/>
        <end position="1250"/>
    </location>
</feature>
<dbReference type="Proteomes" id="UP001296104">
    <property type="component" value="Unassembled WGS sequence"/>
</dbReference>
<dbReference type="PROSITE" id="PS50913">
    <property type="entry name" value="GRIP"/>
    <property type="match status" value="1"/>
</dbReference>
<feature type="region of interest" description="Disordered" evidence="1">
    <location>
        <begin position="546"/>
        <end position="657"/>
    </location>
</feature>